<evidence type="ECO:0000259" key="11">
    <source>
        <dbReference type="PROSITE" id="PS52015"/>
    </source>
</evidence>
<dbReference type="PANTHER" id="PTHR33446:SF2">
    <property type="entry name" value="PROTEIN TONB"/>
    <property type="match status" value="1"/>
</dbReference>
<keyword evidence="4" id="KW-1003">Cell membrane</keyword>
<comment type="caution">
    <text evidence="12">The sequence shown here is derived from an EMBL/GenBank/DDBJ whole genome shotgun (WGS) entry which is preliminary data.</text>
</comment>
<evidence type="ECO:0000256" key="2">
    <source>
        <dbReference type="ARBA" id="ARBA00006555"/>
    </source>
</evidence>
<dbReference type="InterPro" id="IPR037682">
    <property type="entry name" value="TonB_C"/>
</dbReference>
<reference evidence="12 13" key="1">
    <citation type="submission" date="2019-02" db="EMBL/GenBank/DDBJ databases">
        <title>Draft genome sequence of Muricauda sp. 176CP4-71.</title>
        <authorList>
            <person name="Park J.-S."/>
        </authorList>
    </citation>
    <scope>NUCLEOTIDE SEQUENCE [LARGE SCALE GENOMIC DNA]</scope>
    <source>
        <strain evidence="12 13">176CP4-71</strain>
    </source>
</reference>
<keyword evidence="3" id="KW-0813">Transport</keyword>
<dbReference type="InterPro" id="IPR051045">
    <property type="entry name" value="TonB-dependent_transducer"/>
</dbReference>
<evidence type="ECO:0000256" key="3">
    <source>
        <dbReference type="ARBA" id="ARBA00022448"/>
    </source>
</evidence>
<dbReference type="GO" id="GO:0031992">
    <property type="term" value="F:energy transducer activity"/>
    <property type="evidence" value="ECO:0007669"/>
    <property type="project" value="TreeGrafter"/>
</dbReference>
<evidence type="ECO:0000256" key="5">
    <source>
        <dbReference type="ARBA" id="ARBA00022519"/>
    </source>
</evidence>
<keyword evidence="13" id="KW-1185">Reference proteome</keyword>
<protein>
    <submittedName>
        <fullName evidence="12">TonB family protein</fullName>
    </submittedName>
</protein>
<feature type="signal peptide" evidence="10">
    <location>
        <begin position="1"/>
        <end position="21"/>
    </location>
</feature>
<keyword evidence="7" id="KW-0653">Protein transport</keyword>
<dbReference type="PANTHER" id="PTHR33446">
    <property type="entry name" value="PROTEIN TONB-RELATED"/>
    <property type="match status" value="1"/>
</dbReference>
<dbReference type="PROSITE" id="PS52015">
    <property type="entry name" value="TONB_CTD"/>
    <property type="match status" value="1"/>
</dbReference>
<evidence type="ECO:0000256" key="7">
    <source>
        <dbReference type="ARBA" id="ARBA00022927"/>
    </source>
</evidence>
<proteinExistence type="inferred from homology"/>
<dbReference type="OrthoDB" id="1522859at2"/>
<dbReference type="InterPro" id="IPR006260">
    <property type="entry name" value="TonB/TolA_C"/>
</dbReference>
<dbReference type="GO" id="GO:0055085">
    <property type="term" value="P:transmembrane transport"/>
    <property type="evidence" value="ECO:0007669"/>
    <property type="project" value="InterPro"/>
</dbReference>
<name>A0A4Q8Q9J4_9FLAO</name>
<dbReference type="SUPFAM" id="SSF74653">
    <property type="entry name" value="TolA/TonB C-terminal domain"/>
    <property type="match status" value="1"/>
</dbReference>
<keyword evidence="6" id="KW-0812">Transmembrane</keyword>
<evidence type="ECO:0000256" key="1">
    <source>
        <dbReference type="ARBA" id="ARBA00004383"/>
    </source>
</evidence>
<feature type="domain" description="TonB C-terminal" evidence="11">
    <location>
        <begin position="175"/>
        <end position="266"/>
    </location>
</feature>
<dbReference type="RefSeq" id="WP_130613272.1">
    <property type="nucleotide sequence ID" value="NZ_SGIU01000002.1"/>
</dbReference>
<sequence length="266" mass="30746">MMRFKHYLLLLVTSLPFMPCAQQEAYSFKEVDEFPEIEGYACDSSTVDPKSCFEEKLAAFYDNTFEYSYDQYEDNEDLIAYTQFVITRKGKIKQVKVRSQNEDFKIVTTNVLNRIPISSPATKGGEPVDMIFTMPFYYKFENRIKTYSYEFSKDLDTIPVFPGCEGKNDAENRECFKEKLQNHIRKHFYYPKEAQRKKIQGTVIVTIRIGTTGSVTNYETAGPDPVLSHETLSIIKKLPTFKPAIKNGKAVETSISFPVTYRLTTY</sequence>
<dbReference type="GO" id="GO:0098797">
    <property type="term" value="C:plasma membrane protein complex"/>
    <property type="evidence" value="ECO:0007669"/>
    <property type="project" value="TreeGrafter"/>
</dbReference>
<keyword evidence="10" id="KW-0732">Signal</keyword>
<accession>A0A4Q8Q9J4</accession>
<evidence type="ECO:0000313" key="12">
    <source>
        <dbReference type="EMBL" id="TAI46945.1"/>
    </source>
</evidence>
<comment type="subcellular location">
    <subcellularLocation>
        <location evidence="1">Cell inner membrane</location>
        <topology evidence="1">Single-pass membrane protein</topology>
        <orientation evidence="1">Periplasmic side</orientation>
    </subcellularLocation>
</comment>
<evidence type="ECO:0000256" key="6">
    <source>
        <dbReference type="ARBA" id="ARBA00022692"/>
    </source>
</evidence>
<dbReference type="AlphaFoldDB" id="A0A4Q8Q9J4"/>
<dbReference type="Pfam" id="PF03544">
    <property type="entry name" value="TonB_C"/>
    <property type="match status" value="1"/>
</dbReference>
<gene>
    <name evidence="12" type="ORF">EW142_09605</name>
</gene>
<evidence type="ECO:0000256" key="4">
    <source>
        <dbReference type="ARBA" id="ARBA00022475"/>
    </source>
</evidence>
<keyword evidence="9" id="KW-0472">Membrane</keyword>
<dbReference type="NCBIfam" id="TIGR01352">
    <property type="entry name" value="tonB_Cterm"/>
    <property type="match status" value="1"/>
</dbReference>
<evidence type="ECO:0000256" key="8">
    <source>
        <dbReference type="ARBA" id="ARBA00022989"/>
    </source>
</evidence>
<organism evidence="12 13">
    <name type="scientific">Flagellimonas allohymeniacidonis</name>
    <dbReference type="NCBI Taxonomy" id="2517819"/>
    <lineage>
        <taxon>Bacteria</taxon>
        <taxon>Pseudomonadati</taxon>
        <taxon>Bacteroidota</taxon>
        <taxon>Flavobacteriia</taxon>
        <taxon>Flavobacteriales</taxon>
        <taxon>Flavobacteriaceae</taxon>
        <taxon>Flagellimonas</taxon>
    </lineage>
</organism>
<evidence type="ECO:0000313" key="13">
    <source>
        <dbReference type="Proteomes" id="UP000291981"/>
    </source>
</evidence>
<comment type="similarity">
    <text evidence="2">Belongs to the TonB family.</text>
</comment>
<feature type="chain" id="PRO_5020439362" evidence="10">
    <location>
        <begin position="22"/>
        <end position="266"/>
    </location>
</feature>
<evidence type="ECO:0000256" key="10">
    <source>
        <dbReference type="SAM" id="SignalP"/>
    </source>
</evidence>
<dbReference type="Gene3D" id="3.30.1150.10">
    <property type="match status" value="2"/>
</dbReference>
<keyword evidence="5" id="KW-0997">Cell inner membrane</keyword>
<dbReference type="Proteomes" id="UP000291981">
    <property type="component" value="Unassembled WGS sequence"/>
</dbReference>
<dbReference type="EMBL" id="SGIU01000002">
    <property type="protein sequence ID" value="TAI46945.1"/>
    <property type="molecule type" value="Genomic_DNA"/>
</dbReference>
<keyword evidence="8" id="KW-1133">Transmembrane helix</keyword>
<dbReference type="GO" id="GO:0015031">
    <property type="term" value="P:protein transport"/>
    <property type="evidence" value="ECO:0007669"/>
    <property type="project" value="UniProtKB-KW"/>
</dbReference>
<evidence type="ECO:0000256" key="9">
    <source>
        <dbReference type="ARBA" id="ARBA00023136"/>
    </source>
</evidence>